<name>A0A9N9VP21_9HYPO</name>
<organism evidence="1 2">
    <name type="scientific">Clonostachys rhizophaga</name>
    <dbReference type="NCBI Taxonomy" id="160324"/>
    <lineage>
        <taxon>Eukaryota</taxon>
        <taxon>Fungi</taxon>
        <taxon>Dikarya</taxon>
        <taxon>Ascomycota</taxon>
        <taxon>Pezizomycotina</taxon>
        <taxon>Sordariomycetes</taxon>
        <taxon>Hypocreomycetidae</taxon>
        <taxon>Hypocreales</taxon>
        <taxon>Bionectriaceae</taxon>
        <taxon>Clonostachys</taxon>
    </lineage>
</organism>
<dbReference type="Proteomes" id="UP000696573">
    <property type="component" value="Unassembled WGS sequence"/>
</dbReference>
<evidence type="ECO:0000313" key="2">
    <source>
        <dbReference type="Proteomes" id="UP000696573"/>
    </source>
</evidence>
<dbReference type="AlphaFoldDB" id="A0A9N9VP21"/>
<keyword evidence="2" id="KW-1185">Reference proteome</keyword>
<reference evidence="1" key="1">
    <citation type="submission" date="2021-10" db="EMBL/GenBank/DDBJ databases">
        <authorList>
            <person name="Piombo E."/>
        </authorList>
    </citation>
    <scope>NUCLEOTIDE SEQUENCE</scope>
</reference>
<proteinExistence type="predicted"/>
<evidence type="ECO:0000313" key="1">
    <source>
        <dbReference type="EMBL" id="CAH0031812.1"/>
    </source>
</evidence>
<dbReference type="OrthoDB" id="4524829at2759"/>
<dbReference type="EMBL" id="CABFNQ020000743">
    <property type="protein sequence ID" value="CAH0031812.1"/>
    <property type="molecule type" value="Genomic_DNA"/>
</dbReference>
<accession>A0A9N9VP21</accession>
<comment type="caution">
    <text evidence="1">The sequence shown here is derived from an EMBL/GenBank/DDBJ whole genome shotgun (WGS) entry which is preliminary data.</text>
</comment>
<gene>
    <name evidence="1" type="ORF">CRHIZ90672A_00014486</name>
</gene>
<sequence length="122" mass="13414">MTSTMTETASVSTTHGMGIDIQSTKKTVEGHTMTGTVYFENKKIWGPKSCHDNSVDIQRAFKRADPRFEMALERKSHSVEGHTRALTIKSNGNTILNGHSVHDNMDDMVATIKGILLVSPTP</sequence>
<protein>
    <submittedName>
        <fullName evidence="1">Uncharacterized protein</fullName>
    </submittedName>
</protein>